<dbReference type="SUPFAM" id="SSF53474">
    <property type="entry name" value="alpha/beta-Hydrolases"/>
    <property type="match status" value="1"/>
</dbReference>
<reference evidence="4 5" key="1">
    <citation type="journal article" date="2019" name="Emerg. Microbes Infect.">
        <title>Comprehensive subspecies identification of 175 nontuberculous mycobacteria species based on 7547 genomic profiles.</title>
        <authorList>
            <person name="Matsumoto Y."/>
            <person name="Kinjo T."/>
            <person name="Motooka D."/>
            <person name="Nabeya D."/>
            <person name="Jung N."/>
            <person name="Uechi K."/>
            <person name="Horii T."/>
            <person name="Iida T."/>
            <person name="Fujita J."/>
            <person name="Nakamura S."/>
        </authorList>
    </citation>
    <scope>NUCLEOTIDE SEQUENCE [LARGE SCALE GENOMIC DNA]</scope>
    <source>
        <strain evidence="4 5">JCM 14233</strain>
    </source>
</reference>
<dbReference type="Gene3D" id="3.40.50.1820">
    <property type="entry name" value="alpha/beta hydrolase"/>
    <property type="match status" value="1"/>
</dbReference>
<feature type="domain" description="Peptidoglycan binding-like" evidence="3">
    <location>
        <begin position="97"/>
        <end position="154"/>
    </location>
</feature>
<dbReference type="InterPro" id="IPR000675">
    <property type="entry name" value="Cutinase/axe"/>
</dbReference>
<evidence type="ECO:0000256" key="1">
    <source>
        <dbReference type="ARBA" id="ARBA00022801"/>
    </source>
</evidence>
<dbReference type="Pfam" id="PF01471">
    <property type="entry name" value="PG_binding_1"/>
    <property type="match status" value="1"/>
</dbReference>
<accession>A0A7I7MJM6</accession>
<dbReference type="InterPro" id="IPR029058">
    <property type="entry name" value="AB_hydrolase_fold"/>
</dbReference>
<dbReference type="InterPro" id="IPR036365">
    <property type="entry name" value="PGBD-like_sf"/>
</dbReference>
<keyword evidence="1" id="KW-0378">Hydrolase</keyword>
<protein>
    <recommendedName>
        <fullName evidence="3">Peptidoglycan binding-like domain-containing protein</fullName>
    </recommendedName>
</protein>
<dbReference type="InterPro" id="IPR002477">
    <property type="entry name" value="Peptidoglycan-bd-like"/>
</dbReference>
<dbReference type="SUPFAM" id="SSF47090">
    <property type="entry name" value="PGBD-like"/>
    <property type="match status" value="1"/>
</dbReference>
<dbReference type="SMART" id="SM01110">
    <property type="entry name" value="Cutinase"/>
    <property type="match status" value="1"/>
</dbReference>
<feature type="region of interest" description="Disordered" evidence="2">
    <location>
        <begin position="25"/>
        <end position="53"/>
    </location>
</feature>
<dbReference type="GO" id="GO:0016787">
    <property type="term" value="F:hydrolase activity"/>
    <property type="evidence" value="ECO:0007669"/>
    <property type="project" value="UniProtKB-KW"/>
</dbReference>
<dbReference type="Gene3D" id="1.10.101.10">
    <property type="entry name" value="PGBD-like superfamily/PGBD"/>
    <property type="match status" value="1"/>
</dbReference>
<dbReference type="KEGG" id="mshj:MSHI_02610"/>
<dbReference type="EMBL" id="AP022575">
    <property type="protein sequence ID" value="BBX72355.1"/>
    <property type="molecule type" value="Genomic_DNA"/>
</dbReference>
<keyword evidence="5" id="KW-1185">Reference proteome</keyword>
<organism evidence="4 5">
    <name type="scientific">Mycobacterium shinjukuense</name>
    <dbReference type="NCBI Taxonomy" id="398694"/>
    <lineage>
        <taxon>Bacteria</taxon>
        <taxon>Bacillati</taxon>
        <taxon>Actinomycetota</taxon>
        <taxon>Actinomycetes</taxon>
        <taxon>Mycobacteriales</taxon>
        <taxon>Mycobacteriaceae</taxon>
        <taxon>Mycobacterium</taxon>
    </lineage>
</organism>
<evidence type="ECO:0000259" key="3">
    <source>
        <dbReference type="Pfam" id="PF01471"/>
    </source>
</evidence>
<evidence type="ECO:0000256" key="2">
    <source>
        <dbReference type="SAM" id="MobiDB-lite"/>
    </source>
</evidence>
<proteinExistence type="predicted"/>
<sequence length="423" mass="45865">MAEAADLKSAQCRFESDWGHRKGAGEGPFLKGGSATGPGVPSLSTASPADTGESGGYGGCRVFTLLRKGFPRAYRGRCQRRPKGFPMAVVLRPGDTNDLVRLLQARLNRDYPLYSNLVVDGSYGPRTTAVVREFQRRAGLVVDGIAGPQTLGRLGLNFEQPAPLPTALPFFYCASGTWQTPFVGPQFDVGWRLEQLGRVRNQPVGYPAAGFLYPNPFLSYNESVALGVAELMRLILMNAGKFYLSGYSQGAEVVVRTLRLMLPGQPLAHRAGDLITVIQFGSPCRPPGPTRVGNNPPGAGIAGFYTPEQFRSRTYDFVLDGDMYATTTEDTLLHLGYQALTPLELDLPFALKILSLIQSNEFLGLLNLANTAETFVKVIRTAIVVGDFVIRNPHIHYHDWPSFTGQTAVERAVQIVATAAAAA</sequence>
<name>A0A7I7MJM6_9MYCO</name>
<dbReference type="AlphaFoldDB" id="A0A7I7MJM6"/>
<gene>
    <name evidence="4" type="ORF">MSHI_02610</name>
</gene>
<evidence type="ECO:0000313" key="5">
    <source>
        <dbReference type="Proteomes" id="UP000467236"/>
    </source>
</evidence>
<evidence type="ECO:0000313" key="4">
    <source>
        <dbReference type="EMBL" id="BBX72355.1"/>
    </source>
</evidence>
<dbReference type="Proteomes" id="UP000467236">
    <property type="component" value="Chromosome"/>
</dbReference>
<dbReference type="InterPro" id="IPR036366">
    <property type="entry name" value="PGBDSf"/>
</dbReference>